<dbReference type="AlphaFoldDB" id="A0A3B9GW04"/>
<feature type="compositionally biased region" description="Basic and acidic residues" evidence="1">
    <location>
        <begin position="14"/>
        <end position="24"/>
    </location>
</feature>
<protein>
    <recommendedName>
        <fullName evidence="2">Antitoxin-like ribbon-helix-helix domain-containing protein</fullName>
    </recommendedName>
</protein>
<feature type="domain" description="Antitoxin-like ribbon-helix-helix" evidence="2">
    <location>
        <begin position="51"/>
        <end position="97"/>
    </location>
</feature>
<dbReference type="EMBL" id="DMAN01000101">
    <property type="protein sequence ID" value="HAE26446.1"/>
    <property type="molecule type" value="Genomic_DNA"/>
</dbReference>
<reference evidence="3 4" key="1">
    <citation type="journal article" date="2018" name="Nat. Biotechnol.">
        <title>A standardized bacterial taxonomy based on genome phylogeny substantially revises the tree of life.</title>
        <authorList>
            <person name="Parks D.H."/>
            <person name="Chuvochina M."/>
            <person name="Waite D.W."/>
            <person name="Rinke C."/>
            <person name="Skarshewski A."/>
            <person name="Chaumeil P.A."/>
            <person name="Hugenholtz P."/>
        </authorList>
    </citation>
    <scope>NUCLEOTIDE SEQUENCE [LARGE SCALE GENOMIC DNA]</scope>
    <source>
        <strain evidence="3">UBA8733</strain>
    </source>
</reference>
<dbReference type="Proteomes" id="UP000259610">
    <property type="component" value="Unassembled WGS sequence"/>
</dbReference>
<feature type="region of interest" description="Disordered" evidence="1">
    <location>
        <begin position="1"/>
        <end position="55"/>
    </location>
</feature>
<gene>
    <name evidence="3" type="ORF">DCG58_04745</name>
</gene>
<dbReference type="RefSeq" id="WP_272987450.1">
    <property type="nucleotide sequence ID" value="NZ_CAJWRG010000003.1"/>
</dbReference>
<name>A0A3B9GW04_9PROT</name>
<evidence type="ECO:0000313" key="3">
    <source>
        <dbReference type="EMBL" id="HAE26446.1"/>
    </source>
</evidence>
<evidence type="ECO:0000313" key="4">
    <source>
        <dbReference type="Proteomes" id="UP000259610"/>
    </source>
</evidence>
<comment type="caution">
    <text evidence="3">The sequence shown here is derived from an EMBL/GenBank/DDBJ whole genome shotgun (WGS) entry which is preliminary data.</text>
</comment>
<accession>A0A3B9GW04</accession>
<sequence>MAKLQAFGIVQEEAESRREHRLGKEAPMVKQTPAKPEPADAKSPRYPQPGREGKKSITAYVPSAAHKSLKLFAMEHDTTVEALIITGLDRLLMDMGQSWTIGTGEEFIVPTDPPKSKRR</sequence>
<dbReference type="Pfam" id="PF20605">
    <property type="entry name" value="Antitox_RHH"/>
    <property type="match status" value="1"/>
</dbReference>
<organism evidence="3 4">
    <name type="scientific">Hyphomonas adhaerens</name>
    <dbReference type="NCBI Taxonomy" id="81029"/>
    <lineage>
        <taxon>Bacteria</taxon>
        <taxon>Pseudomonadati</taxon>
        <taxon>Pseudomonadota</taxon>
        <taxon>Alphaproteobacteria</taxon>
        <taxon>Hyphomonadales</taxon>
        <taxon>Hyphomonadaceae</taxon>
        <taxon>Hyphomonas</taxon>
    </lineage>
</organism>
<proteinExistence type="predicted"/>
<dbReference type="InterPro" id="IPR046765">
    <property type="entry name" value="Antitox_RHH"/>
</dbReference>
<evidence type="ECO:0000256" key="1">
    <source>
        <dbReference type="SAM" id="MobiDB-lite"/>
    </source>
</evidence>
<evidence type="ECO:0000259" key="2">
    <source>
        <dbReference type="Pfam" id="PF20605"/>
    </source>
</evidence>